<sequence length="531" mass="59623">MEKLQKVIISEKIADEGLALLEKELDVDNRDGISRAELLDIIDQYDALIVRSVTKVDEELIKKGTRLKIVGRAGNGVDNIDVDVCTRYGVIVANTPDSNTISAAEQTISLLLSSIRNTAWANTFLKSGTWDRKPFRGVELYGKTVGIIGLGRIGSMVATRLKAFNMKVIAYDPYISDERFERYGAEKKESLEDLLKEADFVTVHTPRNEETMHMIDEKMLDFAKDGVRIVNCARGGIIKEEAILKGLESGKIASAGLDVFEVEPARDNPLFEHNKVVVTPHLGADTFEAQKRVGENIAEQVIMALRGEIVPNVVNLPTMLGEELEYLKPYIMLSEKMGSIYYQLVRNPISRVELTYSGPMTRNETEMLTVAFLKGLLHPVMDDKVNYVNAKLIAEERGIKIFEQKEETSTRRYKNTVEARIFNHTFNLNLVGTLSRARQPLLVEINEYETENNLEGYILLVENEDRPRIIGPFATALGDHGVNIASMKVARKTKGEISIMLINVDNKVEEEVLLELEKLDGITAKPKLLHF</sequence>
<dbReference type="InterPro" id="IPR045865">
    <property type="entry name" value="ACT-like_dom_sf"/>
</dbReference>
<dbReference type="PROSITE" id="PS00065">
    <property type="entry name" value="D_2_HYDROXYACID_DH_1"/>
    <property type="match status" value="1"/>
</dbReference>
<dbReference type="GO" id="GO:0051287">
    <property type="term" value="F:NAD binding"/>
    <property type="evidence" value="ECO:0007669"/>
    <property type="project" value="InterPro"/>
</dbReference>
<dbReference type="GO" id="GO:0006564">
    <property type="term" value="P:L-serine biosynthetic process"/>
    <property type="evidence" value="ECO:0007669"/>
    <property type="project" value="InterPro"/>
</dbReference>
<dbReference type="FunFam" id="3.30.1330.90:FF:000003">
    <property type="entry name" value="D-3-phosphoglycerate dehydrogenase"/>
    <property type="match status" value="1"/>
</dbReference>
<gene>
    <name evidence="8" type="ORF">ASZ90_020064</name>
</gene>
<evidence type="ECO:0000256" key="5">
    <source>
        <dbReference type="ARBA" id="ARBA00023027"/>
    </source>
</evidence>
<name>A0A0W8E1Q5_9ZZZZ</name>
<dbReference type="InterPro" id="IPR006236">
    <property type="entry name" value="PGDH"/>
</dbReference>
<evidence type="ECO:0000256" key="3">
    <source>
        <dbReference type="ARBA" id="ARBA00013143"/>
    </source>
</evidence>
<dbReference type="GO" id="GO:0004617">
    <property type="term" value="F:phosphoglycerate dehydrogenase activity"/>
    <property type="evidence" value="ECO:0007669"/>
    <property type="project" value="UniProtKB-EC"/>
</dbReference>
<dbReference type="EC" id="1.1.1.95" evidence="3"/>
<comment type="similarity">
    <text evidence="2">Belongs to the D-isomer specific 2-hydroxyacid dehydrogenase family.</text>
</comment>
<feature type="domain" description="ACT" evidence="7">
    <location>
        <begin position="458"/>
        <end position="531"/>
    </location>
</feature>
<comment type="catalytic activity">
    <reaction evidence="6">
        <text>(2R)-3-phosphoglycerate + NAD(+) = 3-phosphooxypyruvate + NADH + H(+)</text>
        <dbReference type="Rhea" id="RHEA:12641"/>
        <dbReference type="ChEBI" id="CHEBI:15378"/>
        <dbReference type="ChEBI" id="CHEBI:18110"/>
        <dbReference type="ChEBI" id="CHEBI:57540"/>
        <dbReference type="ChEBI" id="CHEBI:57945"/>
        <dbReference type="ChEBI" id="CHEBI:58272"/>
        <dbReference type="EC" id="1.1.1.95"/>
    </reaction>
</comment>
<dbReference type="InterPro" id="IPR029009">
    <property type="entry name" value="ASB_dom_sf"/>
</dbReference>
<dbReference type="InterPro" id="IPR029753">
    <property type="entry name" value="D-isomer_DH_CS"/>
</dbReference>
<dbReference type="AlphaFoldDB" id="A0A0W8E1Q5"/>
<dbReference type="Pfam" id="PF02826">
    <property type="entry name" value="2-Hacid_dh_C"/>
    <property type="match status" value="1"/>
</dbReference>
<evidence type="ECO:0000256" key="4">
    <source>
        <dbReference type="ARBA" id="ARBA00023002"/>
    </source>
</evidence>
<comment type="pathway">
    <text evidence="1">Amino-acid biosynthesis; L-serine biosynthesis; L-serine from 3-phospho-D-glycerate: step 1/3.</text>
</comment>
<evidence type="ECO:0000313" key="8">
    <source>
        <dbReference type="EMBL" id="KUG02562.1"/>
    </source>
</evidence>
<dbReference type="SUPFAM" id="SSF52283">
    <property type="entry name" value="Formate/glycerate dehydrogenase catalytic domain-like"/>
    <property type="match status" value="1"/>
</dbReference>
<keyword evidence="4 8" id="KW-0560">Oxidoreductase</keyword>
<accession>A0A0W8E1Q5</accession>
<evidence type="ECO:0000256" key="1">
    <source>
        <dbReference type="ARBA" id="ARBA00005216"/>
    </source>
</evidence>
<dbReference type="SUPFAM" id="SSF55021">
    <property type="entry name" value="ACT-like"/>
    <property type="match status" value="1"/>
</dbReference>
<dbReference type="EMBL" id="LNQE01001917">
    <property type="protein sequence ID" value="KUG02562.1"/>
    <property type="molecule type" value="Genomic_DNA"/>
</dbReference>
<dbReference type="SUPFAM" id="SSF51735">
    <property type="entry name" value="NAD(P)-binding Rossmann-fold domains"/>
    <property type="match status" value="1"/>
</dbReference>
<comment type="caution">
    <text evidence="8">The sequence shown here is derived from an EMBL/GenBank/DDBJ whole genome shotgun (WGS) entry which is preliminary data.</text>
</comment>
<dbReference type="CDD" id="cd12173">
    <property type="entry name" value="PGDH_4"/>
    <property type="match status" value="1"/>
</dbReference>
<dbReference type="UniPathway" id="UPA00135">
    <property type="reaction ID" value="UER00196"/>
</dbReference>
<keyword evidence="5" id="KW-0520">NAD</keyword>
<evidence type="ECO:0000256" key="2">
    <source>
        <dbReference type="ARBA" id="ARBA00005854"/>
    </source>
</evidence>
<evidence type="ECO:0000259" key="7">
    <source>
        <dbReference type="PROSITE" id="PS51671"/>
    </source>
</evidence>
<dbReference type="FunFam" id="3.40.50.720:FF:000021">
    <property type="entry name" value="D-3-phosphoglycerate dehydrogenase"/>
    <property type="match status" value="1"/>
</dbReference>
<dbReference type="InterPro" id="IPR045626">
    <property type="entry name" value="PGDH_ASB_dom"/>
</dbReference>
<dbReference type="NCBIfam" id="TIGR01327">
    <property type="entry name" value="PGDH"/>
    <property type="match status" value="1"/>
</dbReference>
<dbReference type="Gene3D" id="3.30.70.260">
    <property type="match status" value="1"/>
</dbReference>
<dbReference type="InterPro" id="IPR029752">
    <property type="entry name" value="D-isomer_DH_CS1"/>
</dbReference>
<dbReference type="SUPFAM" id="SSF143548">
    <property type="entry name" value="Serine metabolism enzymes domain"/>
    <property type="match status" value="1"/>
</dbReference>
<dbReference type="InterPro" id="IPR002912">
    <property type="entry name" value="ACT_dom"/>
</dbReference>
<dbReference type="InterPro" id="IPR036291">
    <property type="entry name" value="NAD(P)-bd_dom_sf"/>
</dbReference>
<dbReference type="PROSITE" id="PS00670">
    <property type="entry name" value="D_2_HYDROXYACID_DH_2"/>
    <property type="match status" value="1"/>
</dbReference>
<reference evidence="8" key="1">
    <citation type="journal article" date="2015" name="Proc. Natl. Acad. Sci. U.S.A.">
        <title>Networks of energetic and metabolic interactions define dynamics in microbial communities.</title>
        <authorList>
            <person name="Embree M."/>
            <person name="Liu J.K."/>
            <person name="Al-Bassam M.M."/>
            <person name="Zengler K."/>
        </authorList>
    </citation>
    <scope>NUCLEOTIDE SEQUENCE</scope>
</reference>
<dbReference type="Pfam" id="PF00389">
    <property type="entry name" value="2-Hacid_dh"/>
    <property type="match status" value="1"/>
</dbReference>
<proteinExistence type="inferred from homology"/>
<evidence type="ECO:0000256" key="6">
    <source>
        <dbReference type="ARBA" id="ARBA00048731"/>
    </source>
</evidence>
<dbReference type="PROSITE" id="PS51671">
    <property type="entry name" value="ACT"/>
    <property type="match status" value="1"/>
</dbReference>
<dbReference type="Gene3D" id="3.40.50.720">
    <property type="entry name" value="NAD(P)-binding Rossmann-like Domain"/>
    <property type="match status" value="2"/>
</dbReference>
<dbReference type="Gene3D" id="3.30.1330.90">
    <property type="entry name" value="D-3-phosphoglycerate dehydrogenase, domain 3"/>
    <property type="match status" value="1"/>
</dbReference>
<dbReference type="Pfam" id="PF01842">
    <property type="entry name" value="ACT"/>
    <property type="match status" value="1"/>
</dbReference>
<dbReference type="Pfam" id="PF19304">
    <property type="entry name" value="PGDH_inter"/>
    <property type="match status" value="1"/>
</dbReference>
<organism evidence="8">
    <name type="scientific">hydrocarbon metagenome</name>
    <dbReference type="NCBI Taxonomy" id="938273"/>
    <lineage>
        <taxon>unclassified sequences</taxon>
        <taxon>metagenomes</taxon>
        <taxon>ecological metagenomes</taxon>
    </lineage>
</organism>
<protein>
    <recommendedName>
        <fullName evidence="3">phosphoglycerate dehydrogenase</fullName>
        <ecNumber evidence="3">1.1.1.95</ecNumber>
    </recommendedName>
</protein>
<dbReference type="PANTHER" id="PTHR42938:SF47">
    <property type="entry name" value="HYDROXYPYRUVATE REDUCTASE"/>
    <property type="match status" value="1"/>
</dbReference>
<dbReference type="InterPro" id="IPR006140">
    <property type="entry name" value="D-isomer_DH_NAD-bd"/>
</dbReference>
<dbReference type="InterPro" id="IPR006139">
    <property type="entry name" value="D-isomer_2_OHA_DH_cat_dom"/>
</dbReference>
<dbReference type="PANTHER" id="PTHR42938">
    <property type="entry name" value="FORMATE DEHYDROGENASE 1"/>
    <property type="match status" value="1"/>
</dbReference>